<dbReference type="Pfam" id="PF01344">
    <property type="entry name" value="Kelch_1"/>
    <property type="match status" value="1"/>
</dbReference>
<evidence type="ECO:0008006" key="7">
    <source>
        <dbReference type="Google" id="ProtNLM"/>
    </source>
</evidence>
<name>A0A9W8LJX0_9FUNG</name>
<feature type="region of interest" description="Disordered" evidence="3">
    <location>
        <begin position="793"/>
        <end position="842"/>
    </location>
</feature>
<evidence type="ECO:0000313" key="6">
    <source>
        <dbReference type="Proteomes" id="UP001140172"/>
    </source>
</evidence>
<evidence type="ECO:0000256" key="1">
    <source>
        <dbReference type="ARBA" id="ARBA00022441"/>
    </source>
</evidence>
<reference evidence="5" key="1">
    <citation type="submission" date="2022-07" db="EMBL/GenBank/DDBJ databases">
        <title>Phylogenomic reconstructions and comparative analyses of Kickxellomycotina fungi.</title>
        <authorList>
            <person name="Reynolds N.K."/>
            <person name="Stajich J.E."/>
            <person name="Barry K."/>
            <person name="Grigoriev I.V."/>
            <person name="Crous P."/>
            <person name="Smith M.E."/>
        </authorList>
    </citation>
    <scope>NUCLEOTIDE SEQUENCE</scope>
    <source>
        <strain evidence="5">BCRC 34489</strain>
    </source>
</reference>
<dbReference type="PANTHER" id="PTHR46093">
    <property type="entry name" value="ACYL-COA-BINDING DOMAIN-CONTAINING PROTEIN 5"/>
    <property type="match status" value="1"/>
</dbReference>
<sequence length="842" mass="89734">MRSVAGASSETAMLTADRRSANLNETQVVTDAAAAWRAFACLVPFTASDSSALMLLYGGTNDAGATDPLSIASSGLNSIQVFDIASNKWYAPSTEGGPSVGPVLPGCGASSSSIWVYDSQYGVTDKASTAVGFLDSTNWSWSTPTETGQLPVTRFGAAFAYAPSTKLFYMHGGIPLSDNTNTADSPPGIANNMDLLTPSSDSWMYASNGPARKYHTLCYMESIESLVMFGGSDQNIASYNDVKVFSTKTNIWQYAVTVNGDMPAERILHSAVCADDKMYMFGGLHSIKDSPSDSAVWILKASSATNFTWSKAPIVTGSGESTGPTARAGHSAVMYNDQMYIYGGIGPSGRDSTMYALDLDKWAWSTSTVSSGSDSSQGSRSNTRVLVAAIVASVLGVICIGIAAFVFYRWNRRRGSSNCTSSMTAECTDGDKGDDILEQKHDNLGFDNDDIATGRQIQSDSTINDNGMTALAAAAHTGDANDYSRQYEEAGYLFMGGAGSTVVHGRNRNSDIVANNYLPLPHTNPSLGSSMVTFSPPMSPAAQSTSAAEIRAGTGYSDANSQTQIIAPQTPTSAHAQHPRNSPDAPEVADSYTHADIVSSILHSGQPIPAWLREAARRASTEGTTEELLSSPPAPISATEAHASSVYSDTTNDAQSAQALDPIKYMDISRVSTQRTSSMLQNTDNATQRRLNRRDSELSEISFGLDTQRRLNFGTASVLPIAEPMAPPVPLRMNSLYGELGNTGIVVGQADVIPPGNRVQHHRLQEANDEREDALLSPLDRLAQYHTMNWDRSRSAVAPNSDSGNEERTSDALPLDGEGSESDDTSDIYVAQPVRRSSMDGH</sequence>
<gene>
    <name evidence="5" type="ORF">GGI15_002564</name>
</gene>
<comment type="caution">
    <text evidence="5">The sequence shown here is derived from an EMBL/GenBank/DDBJ whole genome shotgun (WGS) entry which is preliminary data.</text>
</comment>
<dbReference type="PANTHER" id="PTHR46093:SF18">
    <property type="entry name" value="FIBRONECTIN TYPE-III DOMAIN-CONTAINING PROTEIN"/>
    <property type="match status" value="1"/>
</dbReference>
<dbReference type="InterPro" id="IPR015915">
    <property type="entry name" value="Kelch-typ_b-propeller"/>
</dbReference>
<dbReference type="Gene3D" id="2.120.10.80">
    <property type="entry name" value="Kelch-type beta propeller"/>
    <property type="match status" value="2"/>
</dbReference>
<dbReference type="OrthoDB" id="45365at2759"/>
<organism evidence="5 6">
    <name type="scientific">Coemansia interrupta</name>
    <dbReference type="NCBI Taxonomy" id="1126814"/>
    <lineage>
        <taxon>Eukaryota</taxon>
        <taxon>Fungi</taxon>
        <taxon>Fungi incertae sedis</taxon>
        <taxon>Zoopagomycota</taxon>
        <taxon>Kickxellomycotina</taxon>
        <taxon>Kickxellomycetes</taxon>
        <taxon>Kickxellales</taxon>
        <taxon>Kickxellaceae</taxon>
        <taxon>Coemansia</taxon>
    </lineage>
</organism>
<feature type="transmembrane region" description="Helical" evidence="4">
    <location>
        <begin position="385"/>
        <end position="408"/>
    </location>
</feature>
<accession>A0A9W8LJX0</accession>
<protein>
    <recommendedName>
        <fullName evidence="7">Galactose oxidase</fullName>
    </recommendedName>
</protein>
<evidence type="ECO:0000256" key="2">
    <source>
        <dbReference type="ARBA" id="ARBA00022737"/>
    </source>
</evidence>
<evidence type="ECO:0000256" key="3">
    <source>
        <dbReference type="SAM" id="MobiDB-lite"/>
    </source>
</evidence>
<keyword evidence="4" id="KW-1133">Transmembrane helix</keyword>
<dbReference type="Proteomes" id="UP001140172">
    <property type="component" value="Unassembled WGS sequence"/>
</dbReference>
<keyword evidence="1" id="KW-0880">Kelch repeat</keyword>
<feature type="region of interest" description="Disordered" evidence="3">
    <location>
        <begin position="570"/>
        <end position="590"/>
    </location>
</feature>
<keyword evidence="6" id="KW-1185">Reference proteome</keyword>
<feature type="region of interest" description="Disordered" evidence="3">
    <location>
        <begin position="616"/>
        <end position="653"/>
    </location>
</feature>
<keyword evidence="4" id="KW-0812">Transmembrane</keyword>
<dbReference type="SUPFAM" id="SSF117281">
    <property type="entry name" value="Kelch motif"/>
    <property type="match status" value="1"/>
</dbReference>
<evidence type="ECO:0000256" key="4">
    <source>
        <dbReference type="SAM" id="Phobius"/>
    </source>
</evidence>
<keyword evidence="4" id="KW-0472">Membrane</keyword>
<keyword evidence="2" id="KW-0677">Repeat</keyword>
<dbReference type="EMBL" id="JANBUM010000142">
    <property type="protein sequence ID" value="KAJ2783484.1"/>
    <property type="molecule type" value="Genomic_DNA"/>
</dbReference>
<proteinExistence type="predicted"/>
<evidence type="ECO:0000313" key="5">
    <source>
        <dbReference type="EMBL" id="KAJ2783484.1"/>
    </source>
</evidence>
<dbReference type="Pfam" id="PF24681">
    <property type="entry name" value="Kelch_KLHDC2_KLHL20_DRC7"/>
    <property type="match status" value="1"/>
</dbReference>
<dbReference type="InterPro" id="IPR006652">
    <property type="entry name" value="Kelch_1"/>
</dbReference>
<dbReference type="AlphaFoldDB" id="A0A9W8LJX0"/>